<gene>
    <name evidence="4" type="ORF">VP01_492g8</name>
</gene>
<organism evidence="4 5">
    <name type="scientific">Puccinia sorghi</name>
    <dbReference type="NCBI Taxonomy" id="27349"/>
    <lineage>
        <taxon>Eukaryota</taxon>
        <taxon>Fungi</taxon>
        <taxon>Dikarya</taxon>
        <taxon>Basidiomycota</taxon>
        <taxon>Pucciniomycotina</taxon>
        <taxon>Pucciniomycetes</taxon>
        <taxon>Pucciniales</taxon>
        <taxon>Pucciniaceae</taxon>
        <taxon>Puccinia</taxon>
    </lineage>
</organism>
<accession>A0A0L6UM16</accession>
<dbReference type="GO" id="GO:0005737">
    <property type="term" value="C:cytoplasm"/>
    <property type="evidence" value="ECO:0007669"/>
    <property type="project" value="TreeGrafter"/>
</dbReference>
<protein>
    <recommendedName>
        <fullName evidence="3">HD domain-containing protein</fullName>
    </recommendedName>
</protein>
<dbReference type="GO" id="GO:0046872">
    <property type="term" value="F:metal ion binding"/>
    <property type="evidence" value="ECO:0007669"/>
    <property type="project" value="UniProtKB-KW"/>
</dbReference>
<dbReference type="InterPro" id="IPR006674">
    <property type="entry name" value="HD_domain"/>
</dbReference>
<dbReference type="STRING" id="27349.A0A0L6UM16"/>
<dbReference type="Gene3D" id="1.10.3210.10">
    <property type="entry name" value="Hypothetical protein af1432"/>
    <property type="match status" value="1"/>
</dbReference>
<evidence type="ECO:0000313" key="5">
    <source>
        <dbReference type="Proteomes" id="UP000037035"/>
    </source>
</evidence>
<dbReference type="GO" id="GO:0002953">
    <property type="term" value="F:5'-deoxynucleotidase activity"/>
    <property type="evidence" value="ECO:0007669"/>
    <property type="project" value="InterPro"/>
</dbReference>
<dbReference type="AlphaFoldDB" id="A0A0L6UM16"/>
<dbReference type="PANTHER" id="PTHR11845:SF13">
    <property type="entry name" value="5'-DEOXYNUCLEOTIDASE HDDC2"/>
    <property type="match status" value="1"/>
</dbReference>
<reference evidence="4 5" key="1">
    <citation type="submission" date="2015-08" db="EMBL/GenBank/DDBJ databases">
        <title>Next Generation Sequencing and Analysis of the Genome of Puccinia sorghi L Schw, the Causal Agent of Maize Common Rust.</title>
        <authorList>
            <person name="Rochi L."/>
            <person name="Burguener G."/>
            <person name="Darino M."/>
            <person name="Turjanski A."/>
            <person name="Kreff E."/>
            <person name="Dieguez M.J."/>
            <person name="Sacco F."/>
        </authorList>
    </citation>
    <scope>NUCLEOTIDE SEQUENCE [LARGE SCALE GENOMIC DNA]</scope>
    <source>
        <strain evidence="4 5">RO10H11247</strain>
    </source>
</reference>
<dbReference type="PANTHER" id="PTHR11845">
    <property type="entry name" value="5'-DEOXYNUCLEOTIDASE HDDC2"/>
    <property type="match status" value="1"/>
</dbReference>
<dbReference type="SUPFAM" id="SSF109604">
    <property type="entry name" value="HD-domain/PDEase-like"/>
    <property type="match status" value="1"/>
</dbReference>
<dbReference type="VEuPathDB" id="FungiDB:VP01_492g8"/>
<keyword evidence="5" id="KW-1185">Reference proteome</keyword>
<evidence type="ECO:0000256" key="2">
    <source>
        <dbReference type="ARBA" id="ARBA00022801"/>
    </source>
</evidence>
<feature type="domain" description="HD" evidence="3">
    <location>
        <begin position="1"/>
        <end position="93"/>
    </location>
</feature>
<dbReference type="EMBL" id="LAVV01010087">
    <property type="protein sequence ID" value="KNZ49578.1"/>
    <property type="molecule type" value="Genomic_DNA"/>
</dbReference>
<sequence>MALVHDLAEAEVGDITPHDGISRQEKLRREAAAIQTFTTQLLHPDSLPSRRLLSLWNEYEDGISPEAKFVKDLDRFELALQGVEYEKREKLDSIQTFFETTIPFIKHPEVQAWAHSLMDERASVQGDAPFVKDYKDVRPSPS</sequence>
<dbReference type="OrthoDB" id="10254258at2759"/>
<keyword evidence="1" id="KW-0479">Metal-binding</keyword>
<evidence type="ECO:0000259" key="3">
    <source>
        <dbReference type="Pfam" id="PF13023"/>
    </source>
</evidence>
<comment type="caution">
    <text evidence="4">The sequence shown here is derived from an EMBL/GenBank/DDBJ whole genome shotgun (WGS) entry which is preliminary data.</text>
</comment>
<dbReference type="InterPro" id="IPR039356">
    <property type="entry name" value="YfbR/HDDC2"/>
</dbReference>
<dbReference type="Pfam" id="PF13023">
    <property type="entry name" value="HD_3"/>
    <property type="match status" value="1"/>
</dbReference>
<proteinExistence type="predicted"/>
<evidence type="ECO:0000256" key="1">
    <source>
        <dbReference type="ARBA" id="ARBA00022723"/>
    </source>
</evidence>
<name>A0A0L6UM16_9BASI</name>
<keyword evidence="2" id="KW-0378">Hydrolase</keyword>
<evidence type="ECO:0000313" key="4">
    <source>
        <dbReference type="EMBL" id="KNZ49578.1"/>
    </source>
</evidence>
<dbReference type="Proteomes" id="UP000037035">
    <property type="component" value="Unassembled WGS sequence"/>
</dbReference>